<name>A0ABQ8STL8_PERAM</name>
<gene>
    <name evidence="1" type="ORF">ANN_17221</name>
</gene>
<sequence length="354" mass="40225">MGNACYYSVEKLLSSSLLSKNLKVRIYKTIVLPVVIYGCETWTLTLREAQRLKVFENKVLRKIFGVKRDEVTGDWRKLHNAELHALYSSPVIISNIKSRRLRWAGHVARMGESRNAYRVLVGRSEGERPLGRPKRGWEDNIKLDLREVGYDDREWINLAEDKDRWRAYVRAAMNLRCVRSSAGPFRGGLGLGEDWRACRQSSAVATADAPVSRVGSVVRERRLCACCVRIPSRSTIHDLVNKVRRTGYFLNKKRVQQRRVLTEEKLNEVGARLEGRSMCSEYKGRWMAPCNSIRVTSFAVVRWQHSEIDKSDCFESPLGSSICYMSSGVIPNLFPAMVGGHYGLIKYNSGCGGT</sequence>
<dbReference type="PANTHER" id="PTHR47027:SF20">
    <property type="entry name" value="REVERSE TRANSCRIPTASE-LIKE PROTEIN WITH RNA-DIRECTED DNA POLYMERASE DOMAIN"/>
    <property type="match status" value="1"/>
</dbReference>
<dbReference type="EMBL" id="JAJSOF020000021">
    <property type="protein sequence ID" value="KAJ4437086.1"/>
    <property type="molecule type" value="Genomic_DNA"/>
</dbReference>
<dbReference type="PANTHER" id="PTHR47027">
    <property type="entry name" value="REVERSE TRANSCRIPTASE DOMAIN-CONTAINING PROTEIN"/>
    <property type="match status" value="1"/>
</dbReference>
<reference evidence="1 2" key="1">
    <citation type="journal article" date="2022" name="Allergy">
        <title>Genome assembly and annotation of Periplaneta americana reveal a comprehensive cockroach allergen profile.</title>
        <authorList>
            <person name="Wang L."/>
            <person name="Xiong Q."/>
            <person name="Saelim N."/>
            <person name="Wang L."/>
            <person name="Nong W."/>
            <person name="Wan A.T."/>
            <person name="Shi M."/>
            <person name="Liu X."/>
            <person name="Cao Q."/>
            <person name="Hui J.H.L."/>
            <person name="Sookrung N."/>
            <person name="Leung T.F."/>
            <person name="Tungtrongchitr A."/>
            <person name="Tsui S.K.W."/>
        </authorList>
    </citation>
    <scope>NUCLEOTIDE SEQUENCE [LARGE SCALE GENOMIC DNA]</scope>
    <source>
        <strain evidence="1">PWHHKU_190912</strain>
    </source>
</reference>
<organism evidence="1 2">
    <name type="scientific">Periplaneta americana</name>
    <name type="common">American cockroach</name>
    <name type="synonym">Blatta americana</name>
    <dbReference type="NCBI Taxonomy" id="6978"/>
    <lineage>
        <taxon>Eukaryota</taxon>
        <taxon>Metazoa</taxon>
        <taxon>Ecdysozoa</taxon>
        <taxon>Arthropoda</taxon>
        <taxon>Hexapoda</taxon>
        <taxon>Insecta</taxon>
        <taxon>Pterygota</taxon>
        <taxon>Neoptera</taxon>
        <taxon>Polyneoptera</taxon>
        <taxon>Dictyoptera</taxon>
        <taxon>Blattodea</taxon>
        <taxon>Blattoidea</taxon>
        <taxon>Blattidae</taxon>
        <taxon>Blattinae</taxon>
        <taxon>Periplaneta</taxon>
    </lineage>
</organism>
<keyword evidence="2" id="KW-1185">Reference proteome</keyword>
<accession>A0ABQ8STL8</accession>
<proteinExistence type="predicted"/>
<protein>
    <recommendedName>
        <fullName evidence="3">Endonuclease-reverse transcriptase</fullName>
    </recommendedName>
</protein>
<evidence type="ECO:0000313" key="1">
    <source>
        <dbReference type="EMBL" id="KAJ4437086.1"/>
    </source>
</evidence>
<evidence type="ECO:0008006" key="3">
    <source>
        <dbReference type="Google" id="ProtNLM"/>
    </source>
</evidence>
<dbReference type="Proteomes" id="UP001148838">
    <property type="component" value="Unassembled WGS sequence"/>
</dbReference>
<comment type="caution">
    <text evidence="1">The sequence shown here is derived from an EMBL/GenBank/DDBJ whole genome shotgun (WGS) entry which is preliminary data.</text>
</comment>
<evidence type="ECO:0000313" key="2">
    <source>
        <dbReference type="Proteomes" id="UP001148838"/>
    </source>
</evidence>